<evidence type="ECO:0000259" key="2">
    <source>
        <dbReference type="Pfam" id="PF00892"/>
    </source>
</evidence>
<name>W1XN66_9ZZZZ</name>
<feature type="non-terminal residue" evidence="3">
    <location>
        <position position="71"/>
    </location>
</feature>
<reference evidence="3" key="1">
    <citation type="submission" date="2013-12" db="EMBL/GenBank/DDBJ databases">
        <title>A Varibaculum cambriense genome reconstructed from a premature infant gut community with otherwise low bacterial novelty that shifts toward anaerobic metabolism during the third week of life.</title>
        <authorList>
            <person name="Brown C.T."/>
            <person name="Sharon I."/>
            <person name="Thomas B.C."/>
            <person name="Castelle C.J."/>
            <person name="Morowitz M.J."/>
            <person name="Banfield J.F."/>
        </authorList>
    </citation>
    <scope>NUCLEOTIDE SEQUENCE</scope>
</reference>
<proteinExistence type="predicted"/>
<gene>
    <name evidence="3" type="ORF">Q604_UNBC13739G0001</name>
</gene>
<protein>
    <submittedName>
        <fullName evidence="3">Membrane protein</fullName>
    </submittedName>
</protein>
<dbReference type="InterPro" id="IPR037185">
    <property type="entry name" value="EmrE-like"/>
</dbReference>
<keyword evidence="1" id="KW-0472">Membrane</keyword>
<keyword evidence="1" id="KW-1133">Transmembrane helix</keyword>
<dbReference type="Pfam" id="PF00892">
    <property type="entry name" value="EamA"/>
    <property type="match status" value="1"/>
</dbReference>
<dbReference type="EMBL" id="AZMM01013739">
    <property type="protein sequence ID" value="ETJ31778.1"/>
    <property type="molecule type" value="Genomic_DNA"/>
</dbReference>
<comment type="caution">
    <text evidence="3">The sequence shown here is derived from an EMBL/GenBank/DDBJ whole genome shotgun (WGS) entry which is preliminary data.</text>
</comment>
<feature type="transmembrane region" description="Helical" evidence="1">
    <location>
        <begin position="31"/>
        <end position="50"/>
    </location>
</feature>
<dbReference type="GO" id="GO:0016020">
    <property type="term" value="C:membrane"/>
    <property type="evidence" value="ECO:0007669"/>
    <property type="project" value="InterPro"/>
</dbReference>
<organism evidence="3">
    <name type="scientific">human gut metagenome</name>
    <dbReference type="NCBI Taxonomy" id="408170"/>
    <lineage>
        <taxon>unclassified sequences</taxon>
        <taxon>metagenomes</taxon>
        <taxon>organismal metagenomes</taxon>
    </lineage>
</organism>
<evidence type="ECO:0000256" key="1">
    <source>
        <dbReference type="SAM" id="Phobius"/>
    </source>
</evidence>
<dbReference type="SUPFAM" id="SSF103481">
    <property type="entry name" value="Multidrug resistance efflux transporter EmrE"/>
    <property type="match status" value="1"/>
</dbReference>
<dbReference type="AlphaFoldDB" id="W1XN66"/>
<accession>W1XN66</accession>
<keyword evidence="1" id="KW-0812">Transmembrane</keyword>
<feature type="domain" description="EamA" evidence="2">
    <location>
        <begin position="2"/>
        <end position="71"/>
    </location>
</feature>
<feature type="non-terminal residue" evidence="3">
    <location>
        <position position="1"/>
    </location>
</feature>
<evidence type="ECO:0000313" key="3">
    <source>
        <dbReference type="EMBL" id="ETJ31778.1"/>
    </source>
</evidence>
<dbReference type="InterPro" id="IPR000620">
    <property type="entry name" value="EamA_dom"/>
</dbReference>
<sequence>FAMAYLAFLSSALGFVFWSYALEHAEKVSDVTNFMYISPIVAAIVAAFLLGEIPNMGLYIGAPIILGSLFL</sequence>